<dbReference type="Gene3D" id="3.40.33.10">
    <property type="entry name" value="CAP"/>
    <property type="match status" value="1"/>
</dbReference>
<dbReference type="PANTHER" id="PTHR10334">
    <property type="entry name" value="CYSTEINE-RICH SECRETORY PROTEIN-RELATED"/>
    <property type="match status" value="1"/>
</dbReference>
<dbReference type="InterPro" id="IPR001283">
    <property type="entry name" value="CRISP-related"/>
</dbReference>
<keyword evidence="4" id="KW-1185">Reference proteome</keyword>
<feature type="signal peptide" evidence="1">
    <location>
        <begin position="1"/>
        <end position="18"/>
    </location>
</feature>
<comment type="caution">
    <text evidence="3">The sequence shown here is derived from an EMBL/GenBank/DDBJ whole genome shotgun (WGS) entry which is preliminary data.</text>
</comment>
<protein>
    <recommendedName>
        <fullName evidence="2">SCP domain-containing protein</fullName>
    </recommendedName>
</protein>
<sequence>MGLCNISLAVLCSVVIQSSDSPLDYLNSHNAARAAVGVGPLTWDDTLAGYAQKYVNQRDRDCNIVHSSGPYGENLAMSTGDMSGTAACGPVGGGESRLQL</sequence>
<evidence type="ECO:0000256" key="1">
    <source>
        <dbReference type="SAM" id="SignalP"/>
    </source>
</evidence>
<evidence type="ECO:0000259" key="2">
    <source>
        <dbReference type="SMART" id="SM00198"/>
    </source>
</evidence>
<evidence type="ECO:0000313" key="4">
    <source>
        <dbReference type="Proteomes" id="UP000315295"/>
    </source>
</evidence>
<dbReference type="Proteomes" id="UP000315295">
    <property type="component" value="Unassembled WGS sequence"/>
</dbReference>
<gene>
    <name evidence="3" type="ORF">C1H46_041908</name>
</gene>
<dbReference type="AlphaFoldDB" id="A0A540KF19"/>
<accession>A0A540KF19</accession>
<proteinExistence type="predicted"/>
<name>A0A540KF19_MALBA</name>
<reference evidence="3 4" key="1">
    <citation type="journal article" date="2019" name="G3 (Bethesda)">
        <title>Sequencing of a Wild Apple (Malus baccata) Genome Unravels the Differences Between Cultivated and Wild Apple Species Regarding Disease Resistance and Cold Tolerance.</title>
        <authorList>
            <person name="Chen X."/>
        </authorList>
    </citation>
    <scope>NUCLEOTIDE SEQUENCE [LARGE SCALE GENOMIC DNA]</scope>
    <source>
        <strain evidence="4">cv. Shandingzi</strain>
        <tissue evidence="3">Leaves</tissue>
    </source>
</reference>
<dbReference type="InterPro" id="IPR014044">
    <property type="entry name" value="CAP_dom"/>
</dbReference>
<dbReference type="EMBL" id="VIEB01001390">
    <property type="protein sequence ID" value="TQD72552.1"/>
    <property type="molecule type" value="Genomic_DNA"/>
</dbReference>
<feature type="domain" description="SCP" evidence="2">
    <location>
        <begin position="20"/>
        <end position="94"/>
    </location>
</feature>
<evidence type="ECO:0000313" key="3">
    <source>
        <dbReference type="EMBL" id="TQD72552.1"/>
    </source>
</evidence>
<feature type="chain" id="PRO_5022116949" description="SCP domain-containing protein" evidence="1">
    <location>
        <begin position="19"/>
        <end position="100"/>
    </location>
</feature>
<organism evidence="3 4">
    <name type="scientific">Malus baccata</name>
    <name type="common">Siberian crab apple</name>
    <name type="synonym">Pyrus baccata</name>
    <dbReference type="NCBI Taxonomy" id="106549"/>
    <lineage>
        <taxon>Eukaryota</taxon>
        <taxon>Viridiplantae</taxon>
        <taxon>Streptophyta</taxon>
        <taxon>Embryophyta</taxon>
        <taxon>Tracheophyta</taxon>
        <taxon>Spermatophyta</taxon>
        <taxon>Magnoliopsida</taxon>
        <taxon>eudicotyledons</taxon>
        <taxon>Gunneridae</taxon>
        <taxon>Pentapetalae</taxon>
        <taxon>rosids</taxon>
        <taxon>fabids</taxon>
        <taxon>Rosales</taxon>
        <taxon>Rosaceae</taxon>
        <taxon>Amygdaloideae</taxon>
        <taxon>Maleae</taxon>
        <taxon>Malus</taxon>
    </lineage>
</organism>
<dbReference type="SUPFAM" id="SSF55797">
    <property type="entry name" value="PR-1-like"/>
    <property type="match status" value="1"/>
</dbReference>
<keyword evidence="1" id="KW-0732">Signal</keyword>
<dbReference type="Pfam" id="PF00188">
    <property type="entry name" value="CAP"/>
    <property type="match status" value="1"/>
</dbReference>
<dbReference type="SMART" id="SM00198">
    <property type="entry name" value="SCP"/>
    <property type="match status" value="1"/>
</dbReference>
<dbReference type="STRING" id="106549.A0A540KF19"/>
<dbReference type="InterPro" id="IPR035940">
    <property type="entry name" value="CAP_sf"/>
</dbReference>